<accession>A0ABP9WIJ7</accession>
<proteinExistence type="predicted"/>
<reference evidence="1 2" key="1">
    <citation type="submission" date="2024-02" db="EMBL/GenBank/DDBJ databases">
        <title>Lysinimicrobium sediminis NBRC 112286.</title>
        <authorList>
            <person name="Ichikawa N."/>
            <person name="Katano-Makiyama Y."/>
            <person name="Hidaka K."/>
        </authorList>
    </citation>
    <scope>NUCLEOTIDE SEQUENCE [LARGE SCALE GENOMIC DNA]</scope>
    <source>
        <strain evidence="1 2">NBRC 112286</strain>
    </source>
</reference>
<keyword evidence="2" id="KW-1185">Reference proteome</keyword>
<dbReference type="InterPro" id="IPR025449">
    <property type="entry name" value="JetB"/>
</dbReference>
<protein>
    <recommendedName>
        <fullName evidence="3">DUF4194 domain-containing protein</fullName>
    </recommendedName>
</protein>
<evidence type="ECO:0000313" key="1">
    <source>
        <dbReference type="EMBL" id="GAA5519651.1"/>
    </source>
</evidence>
<dbReference type="Proteomes" id="UP001426770">
    <property type="component" value="Unassembled WGS sequence"/>
</dbReference>
<gene>
    <name evidence="1" type="ORF">Lsed01_02102</name>
</gene>
<dbReference type="EMBL" id="BAABRR010000011">
    <property type="protein sequence ID" value="GAA5519651.1"/>
    <property type="molecule type" value="Genomic_DNA"/>
</dbReference>
<dbReference type="Pfam" id="PF13835">
    <property type="entry name" value="DUF4194"/>
    <property type="match status" value="1"/>
</dbReference>
<organism evidence="1 2">
    <name type="scientific">Demequina sediminis</name>
    <dbReference type="NCBI Taxonomy" id="1930058"/>
    <lineage>
        <taxon>Bacteria</taxon>
        <taxon>Bacillati</taxon>
        <taxon>Actinomycetota</taxon>
        <taxon>Actinomycetes</taxon>
        <taxon>Micrococcales</taxon>
        <taxon>Demequinaceae</taxon>
        <taxon>Demequina</taxon>
    </lineage>
</organism>
<dbReference type="RefSeq" id="WP_286216507.1">
    <property type="nucleotide sequence ID" value="NZ_AP027736.1"/>
</dbReference>
<evidence type="ECO:0000313" key="2">
    <source>
        <dbReference type="Proteomes" id="UP001426770"/>
    </source>
</evidence>
<sequence length="218" mass="24448">MSQAEQDPTSPLTPDLTAAGEAFNARPRLWPGDTGTLVDGSRRALLSLVRGPYLSRDREPQNWAALLADVTEIRSRLNDLFLDLVLDTDAEVAFVRSVAGEGNDAPVAVRSRSLTYLDTVMLLALRQRLIHDDGHGRVIVGQDELYEELQVFRTPDRDEADFVKRLNSSWGTMVTSLRVLHTVEEGRAEISPVVRLLIDADRVRELRAAFESVREEER</sequence>
<evidence type="ECO:0008006" key="3">
    <source>
        <dbReference type="Google" id="ProtNLM"/>
    </source>
</evidence>
<name>A0ABP9WIJ7_9MICO</name>
<comment type="caution">
    <text evidence="1">The sequence shown here is derived from an EMBL/GenBank/DDBJ whole genome shotgun (WGS) entry which is preliminary data.</text>
</comment>